<dbReference type="AlphaFoldDB" id="A0A8T2S1I0"/>
<evidence type="ECO:0000313" key="8">
    <source>
        <dbReference type="Proteomes" id="UP000825935"/>
    </source>
</evidence>
<keyword evidence="2" id="KW-0479">Metal-binding</keyword>
<evidence type="ECO:0000256" key="2">
    <source>
        <dbReference type="ARBA" id="ARBA00022723"/>
    </source>
</evidence>
<dbReference type="Proteomes" id="UP000825935">
    <property type="component" value="Chromosome 23"/>
</dbReference>
<keyword evidence="4" id="KW-0106">Calcium</keyword>
<dbReference type="InterPro" id="IPR039959">
    <property type="entry name" value="Fimbrin/Plastin"/>
</dbReference>
<keyword evidence="8" id="KW-1185">Reference proteome</keyword>
<reference evidence="7 8" key="1">
    <citation type="submission" date="2021-08" db="EMBL/GenBank/DDBJ databases">
        <title>WGS assembly of Ceratopteris richardii.</title>
        <authorList>
            <person name="Marchant D.B."/>
            <person name="Chen G."/>
            <person name="Jenkins J."/>
            <person name="Shu S."/>
            <person name="Leebens-Mack J."/>
            <person name="Grimwood J."/>
            <person name="Schmutz J."/>
            <person name="Soltis P."/>
            <person name="Soltis D."/>
            <person name="Chen Z.-H."/>
        </authorList>
    </citation>
    <scope>NUCLEOTIDE SEQUENCE [LARGE SCALE GENOMIC DNA]</scope>
    <source>
        <strain evidence="7">Whitten #5841</strain>
        <tissue evidence="7">Leaf</tissue>
    </source>
</reference>
<feature type="domain" description="Calponin-homology (CH)" evidence="6">
    <location>
        <begin position="511"/>
        <end position="619"/>
    </location>
</feature>
<keyword evidence="3" id="KW-0677">Repeat</keyword>
<dbReference type="PANTHER" id="PTHR19961">
    <property type="entry name" value="FIMBRIN/PLASTIN"/>
    <property type="match status" value="1"/>
</dbReference>
<keyword evidence="5" id="KW-0009">Actin-binding</keyword>
<protein>
    <recommendedName>
        <fullName evidence="6">Calponin-homology (CH) domain-containing protein</fullName>
    </recommendedName>
</protein>
<dbReference type="GO" id="GO:0051639">
    <property type="term" value="P:actin filament network formation"/>
    <property type="evidence" value="ECO:0007669"/>
    <property type="project" value="TreeGrafter"/>
</dbReference>
<comment type="subunit">
    <text evidence="1">Interacts with F-actin.</text>
</comment>
<evidence type="ECO:0000313" key="7">
    <source>
        <dbReference type="EMBL" id="KAH7301807.1"/>
    </source>
</evidence>
<dbReference type="OMA" id="WQLMRKN"/>
<dbReference type="Pfam" id="PF00307">
    <property type="entry name" value="CH"/>
    <property type="match status" value="4"/>
</dbReference>
<dbReference type="OrthoDB" id="431378at2759"/>
<dbReference type="SMART" id="SM00033">
    <property type="entry name" value="CH"/>
    <property type="match status" value="4"/>
</dbReference>
<feature type="domain" description="Calponin-homology (CH)" evidence="6">
    <location>
        <begin position="122"/>
        <end position="239"/>
    </location>
</feature>
<dbReference type="FunFam" id="1.10.418.10:FF:000042">
    <property type="entry name" value="Fimbrin, putative"/>
    <property type="match status" value="1"/>
</dbReference>
<dbReference type="GO" id="GO:0005884">
    <property type="term" value="C:actin filament"/>
    <property type="evidence" value="ECO:0007669"/>
    <property type="project" value="TreeGrafter"/>
</dbReference>
<gene>
    <name evidence="7" type="ORF">KP509_23G044200</name>
</gene>
<dbReference type="GO" id="GO:0005737">
    <property type="term" value="C:cytoplasm"/>
    <property type="evidence" value="ECO:0007669"/>
    <property type="project" value="TreeGrafter"/>
</dbReference>
<dbReference type="PROSITE" id="PS00019">
    <property type="entry name" value="ACTININ_1"/>
    <property type="match status" value="1"/>
</dbReference>
<accession>A0A8T2S1I0</accession>
<dbReference type="GO" id="GO:0051015">
    <property type="term" value="F:actin filament binding"/>
    <property type="evidence" value="ECO:0007669"/>
    <property type="project" value="InterPro"/>
</dbReference>
<dbReference type="EMBL" id="CM035428">
    <property type="protein sequence ID" value="KAH7301807.1"/>
    <property type="molecule type" value="Genomic_DNA"/>
</dbReference>
<evidence type="ECO:0000256" key="1">
    <source>
        <dbReference type="ARBA" id="ARBA00011385"/>
    </source>
</evidence>
<dbReference type="FunFam" id="1.10.418.10:FF:000010">
    <property type="entry name" value="Plastin-3 isoform 1"/>
    <property type="match status" value="1"/>
</dbReference>
<dbReference type="GO" id="GO:0032432">
    <property type="term" value="C:actin filament bundle"/>
    <property type="evidence" value="ECO:0007669"/>
    <property type="project" value="TreeGrafter"/>
</dbReference>
<organism evidence="7 8">
    <name type="scientific">Ceratopteris richardii</name>
    <name type="common">Triangle waterfern</name>
    <dbReference type="NCBI Taxonomy" id="49495"/>
    <lineage>
        <taxon>Eukaryota</taxon>
        <taxon>Viridiplantae</taxon>
        <taxon>Streptophyta</taxon>
        <taxon>Embryophyta</taxon>
        <taxon>Tracheophyta</taxon>
        <taxon>Polypodiopsida</taxon>
        <taxon>Polypodiidae</taxon>
        <taxon>Polypodiales</taxon>
        <taxon>Pteridineae</taxon>
        <taxon>Pteridaceae</taxon>
        <taxon>Parkerioideae</taxon>
        <taxon>Ceratopteris</taxon>
    </lineage>
</organism>
<dbReference type="SUPFAM" id="SSF47576">
    <property type="entry name" value="Calponin-homology domain, CH-domain"/>
    <property type="match status" value="1"/>
</dbReference>
<evidence type="ECO:0000256" key="3">
    <source>
        <dbReference type="ARBA" id="ARBA00022737"/>
    </source>
</evidence>
<feature type="domain" description="Calponin-homology (CH)" evidence="6">
    <location>
        <begin position="392"/>
        <end position="498"/>
    </location>
</feature>
<comment type="caution">
    <text evidence="7">The sequence shown here is derived from an EMBL/GenBank/DDBJ whole genome shotgun (WGS) entry which is preliminary data.</text>
</comment>
<dbReference type="PROSITE" id="PS50021">
    <property type="entry name" value="CH"/>
    <property type="match status" value="4"/>
</dbReference>
<proteinExistence type="predicted"/>
<dbReference type="InterPro" id="IPR036872">
    <property type="entry name" value="CH_dom_sf"/>
</dbReference>
<dbReference type="InterPro" id="IPR001589">
    <property type="entry name" value="Actinin_actin-bd_CS"/>
</dbReference>
<dbReference type="SUPFAM" id="SSF47473">
    <property type="entry name" value="EF-hand"/>
    <property type="match status" value="1"/>
</dbReference>
<feature type="domain" description="Calponin-homology (CH)" evidence="6">
    <location>
        <begin position="267"/>
        <end position="370"/>
    </location>
</feature>
<evidence type="ECO:0000256" key="4">
    <source>
        <dbReference type="ARBA" id="ARBA00022837"/>
    </source>
</evidence>
<dbReference type="Gene3D" id="1.10.418.10">
    <property type="entry name" value="Calponin-like domain"/>
    <property type="match status" value="4"/>
</dbReference>
<name>A0A8T2S1I0_CERRI</name>
<evidence type="ECO:0000256" key="5">
    <source>
        <dbReference type="ARBA" id="ARBA00023203"/>
    </source>
</evidence>
<dbReference type="InterPro" id="IPR001715">
    <property type="entry name" value="CH_dom"/>
</dbReference>
<dbReference type="InterPro" id="IPR011992">
    <property type="entry name" value="EF-hand-dom_pair"/>
</dbReference>
<dbReference type="GO" id="GO:0051017">
    <property type="term" value="P:actin filament bundle assembly"/>
    <property type="evidence" value="ECO:0007669"/>
    <property type="project" value="InterPro"/>
</dbReference>
<sequence length="648" mass="72750">MASFGGVVVTDPVLANKFTQAELRNLKSQFSRLEGKGGLVTVDDLEMGINKLKLFQQPLTKEEILGILKMQGSLLQDGLNFESFLKLYLDLQTCGNHQLSPDKRTSAFLKLATTTLLHHISESEKKAFVDHINTYLKDDVALRNLLPIDPSSDSLFNIVKDGVLLCKLINVAVPETIDERALNIKENLNVWEQVENHNLCLNSAKAIGCSVVNIGTQDLMEGRPHLVLGLIFQIIKIQLLANVNLKETPELVEMVNDTEEMEELLNLPADKVLLRWMNYHLQKAGSLKHVNNFSSDIKDCEAYTYLLHTLAPQTCDLTPLDIKDPLERAKALLIQADQIGCCKYVSPKDIVDGSTNLNLAFVANLFHERNGLKVEYAAVSFAEMIKDDEQISREERAFRMWINSLGISTYVNNLFEDLRDGWILLEVLDKIVPGIVDWKLANRPPIKLLLKKVENCNQVITIGRNLKLSVVNIAGNDVAQGNRKLILAFLWQLMRYNMLHLLKTIKYKGKEVSDADILEWANSKVKTSGKKSHMNSFKDKSLSTGIFFLDLLAAVEPRVVNWQLVTKGESENDKKQNAEYIISVARKLGCAIFLLWDDIVEVRHKMILILTASIMIWSLANQYNKAAAAVTGAVLTSPLHNGNKENGL</sequence>
<dbReference type="CDD" id="cd21299">
    <property type="entry name" value="CH_AtFIM_like_rpt3"/>
    <property type="match status" value="1"/>
</dbReference>
<dbReference type="FunFam" id="1.10.418.10:FF:000031">
    <property type="entry name" value="Fimbrin-2 like"/>
    <property type="match status" value="1"/>
</dbReference>
<dbReference type="GO" id="GO:0046872">
    <property type="term" value="F:metal ion binding"/>
    <property type="evidence" value="ECO:0007669"/>
    <property type="project" value="UniProtKB-KW"/>
</dbReference>
<dbReference type="PANTHER" id="PTHR19961:SF18">
    <property type="entry name" value="FI19014P1"/>
    <property type="match status" value="1"/>
</dbReference>
<evidence type="ECO:0000259" key="6">
    <source>
        <dbReference type="PROSITE" id="PS50021"/>
    </source>
</evidence>